<evidence type="ECO:0000256" key="7">
    <source>
        <dbReference type="ARBA" id="ARBA00047304"/>
    </source>
</evidence>
<organism evidence="9 10">
    <name type="scientific">Gossypium hirsutum</name>
    <name type="common">Upland cotton</name>
    <name type="synonym">Gossypium mexicanum</name>
    <dbReference type="NCBI Taxonomy" id="3635"/>
    <lineage>
        <taxon>Eukaryota</taxon>
        <taxon>Viridiplantae</taxon>
        <taxon>Streptophyta</taxon>
        <taxon>Embryophyta</taxon>
        <taxon>Tracheophyta</taxon>
        <taxon>Spermatophyta</taxon>
        <taxon>Magnoliopsida</taxon>
        <taxon>eudicotyledons</taxon>
        <taxon>Gunneridae</taxon>
        <taxon>Pentapetalae</taxon>
        <taxon>rosids</taxon>
        <taxon>malvids</taxon>
        <taxon>Malvales</taxon>
        <taxon>Malvaceae</taxon>
        <taxon>Malvoideae</taxon>
        <taxon>Gossypium</taxon>
    </lineage>
</organism>
<dbReference type="Gene3D" id="1.10.8.430">
    <property type="entry name" value="Helical domain of apoptotic protease-activating factors"/>
    <property type="match status" value="1"/>
</dbReference>
<keyword evidence="4" id="KW-0378">Hydrolase</keyword>
<dbReference type="Pfam" id="PF23286">
    <property type="entry name" value="LRR_13"/>
    <property type="match status" value="2"/>
</dbReference>
<evidence type="ECO:0000259" key="8">
    <source>
        <dbReference type="PROSITE" id="PS50104"/>
    </source>
</evidence>
<proteinExistence type="predicted"/>
<protein>
    <recommendedName>
        <fullName evidence="1">ADP-ribosyl cyclase/cyclic ADP-ribose hydrolase</fullName>
        <ecNumber evidence="1">3.2.2.6</ecNumber>
    </recommendedName>
</protein>
<dbReference type="Pfam" id="PF07725">
    <property type="entry name" value="LRR_3"/>
    <property type="match status" value="1"/>
</dbReference>
<dbReference type="PROSITE" id="PS50104">
    <property type="entry name" value="TIR"/>
    <property type="match status" value="1"/>
</dbReference>
<dbReference type="PANTHER" id="PTHR11017">
    <property type="entry name" value="LEUCINE-RICH REPEAT-CONTAINING PROTEIN"/>
    <property type="match status" value="1"/>
</dbReference>
<keyword evidence="6" id="KW-0520">NAD</keyword>
<dbReference type="SMART" id="SM00255">
    <property type="entry name" value="TIR"/>
    <property type="match status" value="1"/>
</dbReference>
<dbReference type="Pfam" id="PF01582">
    <property type="entry name" value="TIR"/>
    <property type="match status" value="1"/>
</dbReference>
<accession>A0ABM2YZM3</accession>
<dbReference type="PANTHER" id="PTHR11017:SF570">
    <property type="entry name" value="DISEASE RESISTANCE PROTEIN (TIR-NBS CLASS)-RELATED"/>
    <property type="match status" value="1"/>
</dbReference>
<dbReference type="InterPro" id="IPR027417">
    <property type="entry name" value="P-loop_NTPase"/>
</dbReference>
<reference evidence="10" key="2">
    <citation type="submission" date="2025-08" db="UniProtKB">
        <authorList>
            <consortium name="RefSeq"/>
        </authorList>
    </citation>
    <scope>IDENTIFICATION</scope>
</reference>
<evidence type="ECO:0000256" key="4">
    <source>
        <dbReference type="ARBA" id="ARBA00022801"/>
    </source>
</evidence>
<sequence length="1460" mass="166541">MLASTSSSSAVDMIKARTYDVFLSFRGEDTRDGFLSHLYNDLCRKTIETFIDSEKLRRGDEISEALLTAIQGSRVSVIVFSKDYASSRWCLDELVKIMDCNKCVVPVFYGVDPSDVRKQRGSFADAFAKHEENFKHELERVKSWRSALTAAANLSGWDSQVTRPDSILVDKIVKDIMNKLNCGTSNANLEGLVGIERRMQKVLSLFQDEIPDFRKLGIWGMGGTGKTTLAEAIFHHVLNGFQSYFFLANVREYEERGKLFKLRQKFLSAILEDENLCISTSRIGSGFLKDRLSRKKVLVVCDDVSKLSQLEFLFGGNNRLGPGSRVIVTTRDKQVLIQYGIDLIYEMKELDEDESIQLFSQHAFKSNNPMEYHQLKLSQMVLSFANGNPLAIKVIGSSLCGKTKSYQESEVKKLKQVPNPDIQKLLKWSFDGLECEEKEMFLDIACFFKGKDRDIVTWIMDSCYGFAYSRIENLIDKSLISVSQNQIAIHDLLQQMGWNIVCNESPLMLEKRSRLWIPEDSYDVLTKNNGTEMLRGIVLDMSKLAKLELEPIAFMKMQRLRFLKFYHTCGKILLFKGLLSFPNELRYLYWEGYPLRSLPTKFDLRYLVELDMRYSNVKQLWEGKQDLGNLKVIRLHHSKNLVRIPDLSSATNLEKINLRWCFNLIELPSSLQHLEKLTLLNFSFCKNLRSLPSFYKATSLTKLYLSGCSNLFSIGEVSPNVTKLCLEGIAIEELPSSIECLTNLRVFYLWGCRRLKSLPSSIHKLKSLEYFDLQGCSRLEIFPEIMDTMERLRVLDLSGTALKGLPSSIDNLVGLEDLRLNYCEDLVCLPKSFYKLESLENFNLGNCSILETFPEILDTMEEMYKLDLSGTALKELPSSITNLIGLKDLRLNNCQNLICLPNSFYKLKSLELFSLEGCSRLEIFPEIMETMERLYELDLSGTALKELPSSIANLIGLKYLGLNNCENLVCLPDSFYKLKSLEIFNVKGCSRLEIFPEIMDTMERLYELDLIGTALKELPSSIGNLISLKDFRLNNCENLIYLPNSFYKLQSLEKFNLKGCSRLEIFPEIMDSLYELDLSRTVLKELPSSIDNLIGLKDLRLNNCENLVCSNSNLIVKNLFTADGGRPVNQKDLNGLSSLHKLDLSESNLENLPTTIKQFPLHELILRNCKRLKSLPELPPSLVYLDAYDCTSLKDISSIKKLFEQELFCEDGSNRFLQLKFWNCFKLGEKGVGNDIDADDSTFLEEVSSIKKVLKQAVFCKPLVWLFTNCFQLVQKAVSSAKTPKLEMPFEHMVTLLKDYHQAPPESKKRACIITCVPGSEIPEWFDFKSLGSSINIQLPSEWCSNNSWINFPCFVASAVVSFPDSSYSGRGFGIRCECHLKSCNGDNHCFSCSSSFSFGSRLSDHVFLLYDGFKVREIVKIEASNNRIYNVASFHFYIEGWGSLQCEVKQCGIHLLFPN</sequence>
<evidence type="ECO:0000256" key="1">
    <source>
        <dbReference type="ARBA" id="ARBA00011982"/>
    </source>
</evidence>
<comment type="catalytic activity">
    <reaction evidence="7">
        <text>NAD(+) + H2O = ADP-D-ribose + nicotinamide + H(+)</text>
        <dbReference type="Rhea" id="RHEA:16301"/>
        <dbReference type="ChEBI" id="CHEBI:15377"/>
        <dbReference type="ChEBI" id="CHEBI:15378"/>
        <dbReference type="ChEBI" id="CHEBI:17154"/>
        <dbReference type="ChEBI" id="CHEBI:57540"/>
        <dbReference type="ChEBI" id="CHEBI:57967"/>
        <dbReference type="EC" id="3.2.2.6"/>
    </reaction>
    <physiologicalReaction direction="left-to-right" evidence="7">
        <dbReference type="Rhea" id="RHEA:16302"/>
    </physiologicalReaction>
</comment>
<feature type="domain" description="TIR" evidence="8">
    <location>
        <begin position="17"/>
        <end position="180"/>
    </location>
</feature>
<dbReference type="Gene3D" id="3.40.50.300">
    <property type="entry name" value="P-loop containing nucleotide triphosphate hydrolases"/>
    <property type="match status" value="1"/>
</dbReference>
<dbReference type="InterPro" id="IPR032675">
    <property type="entry name" value="LRR_dom_sf"/>
</dbReference>
<dbReference type="Proteomes" id="UP000818029">
    <property type="component" value="Chromosome A11"/>
</dbReference>
<dbReference type="Pfam" id="PF20160">
    <property type="entry name" value="C-JID"/>
    <property type="match status" value="1"/>
</dbReference>
<reference evidence="9" key="1">
    <citation type="journal article" date="2020" name="Nat. Genet.">
        <title>Genomic diversifications of five Gossypium allopolyploid species and their impact on cotton improvement.</title>
        <authorList>
            <person name="Chen Z.J."/>
            <person name="Sreedasyam A."/>
            <person name="Ando A."/>
            <person name="Song Q."/>
            <person name="De Santiago L.M."/>
            <person name="Hulse-Kemp A.M."/>
            <person name="Ding M."/>
            <person name="Ye W."/>
            <person name="Kirkbride R.C."/>
            <person name="Jenkins J."/>
            <person name="Plott C."/>
            <person name="Lovell J."/>
            <person name="Lin Y.M."/>
            <person name="Vaughn R."/>
            <person name="Liu B."/>
            <person name="Simpson S."/>
            <person name="Scheffler B.E."/>
            <person name="Wen L."/>
            <person name="Saski C.A."/>
            <person name="Grover C.E."/>
            <person name="Hu G."/>
            <person name="Conover J.L."/>
            <person name="Carlson J.W."/>
            <person name="Shu S."/>
            <person name="Boston L.B."/>
            <person name="Williams M."/>
            <person name="Peterson D.G."/>
            <person name="McGee K."/>
            <person name="Jones D.C."/>
            <person name="Wendel J.F."/>
            <person name="Stelly D.M."/>
            <person name="Grimwood J."/>
            <person name="Schmutz J."/>
        </authorList>
    </citation>
    <scope>NUCLEOTIDE SEQUENCE [LARGE SCALE GENOMIC DNA]</scope>
    <source>
        <strain evidence="9">cv. TM-1</strain>
    </source>
</reference>
<dbReference type="EC" id="3.2.2.6" evidence="1"/>
<dbReference type="GeneID" id="107948201"/>
<dbReference type="SUPFAM" id="SSF52200">
    <property type="entry name" value="Toll/Interleukin receptor TIR domain"/>
    <property type="match status" value="1"/>
</dbReference>
<dbReference type="InterPro" id="IPR042197">
    <property type="entry name" value="Apaf_helical"/>
</dbReference>
<keyword evidence="3" id="KW-0677">Repeat</keyword>
<dbReference type="PRINTS" id="PR00364">
    <property type="entry name" value="DISEASERSIST"/>
</dbReference>
<dbReference type="SUPFAM" id="SSF52058">
    <property type="entry name" value="L domain-like"/>
    <property type="match status" value="2"/>
</dbReference>
<evidence type="ECO:0000256" key="3">
    <source>
        <dbReference type="ARBA" id="ARBA00022737"/>
    </source>
</evidence>
<keyword evidence="2" id="KW-0433">Leucine-rich repeat</keyword>
<dbReference type="SMART" id="SM00369">
    <property type="entry name" value="LRR_TYP"/>
    <property type="match status" value="6"/>
</dbReference>
<name>A0ABM2YZM3_GOSHI</name>
<evidence type="ECO:0000256" key="5">
    <source>
        <dbReference type="ARBA" id="ARBA00022821"/>
    </source>
</evidence>
<dbReference type="InterPro" id="IPR003591">
    <property type="entry name" value="Leu-rich_rpt_typical-subtyp"/>
</dbReference>
<dbReference type="InterPro" id="IPR011713">
    <property type="entry name" value="Leu-rich_rpt_3"/>
</dbReference>
<dbReference type="Gene3D" id="3.80.10.10">
    <property type="entry name" value="Ribonuclease Inhibitor"/>
    <property type="match status" value="5"/>
</dbReference>
<dbReference type="InterPro" id="IPR058192">
    <property type="entry name" value="WHD_ROQ1-like"/>
</dbReference>
<evidence type="ECO:0000256" key="6">
    <source>
        <dbReference type="ARBA" id="ARBA00023027"/>
    </source>
</evidence>
<dbReference type="InterPro" id="IPR045344">
    <property type="entry name" value="C-JID"/>
</dbReference>
<dbReference type="InterPro" id="IPR044974">
    <property type="entry name" value="Disease_R_plants"/>
</dbReference>
<keyword evidence="5" id="KW-0611">Plant defense</keyword>
<gene>
    <name evidence="10" type="primary">LOC107948201</name>
</gene>
<evidence type="ECO:0000256" key="2">
    <source>
        <dbReference type="ARBA" id="ARBA00022614"/>
    </source>
</evidence>
<dbReference type="RefSeq" id="XP_040935932.1">
    <property type="nucleotide sequence ID" value="XM_041079998.1"/>
</dbReference>
<dbReference type="SUPFAM" id="SSF52540">
    <property type="entry name" value="P-loop containing nucleoside triphosphate hydrolases"/>
    <property type="match status" value="1"/>
</dbReference>
<dbReference type="InterPro" id="IPR058546">
    <property type="entry name" value="RPS4B/Roq1-like_LRR"/>
</dbReference>
<dbReference type="InterPro" id="IPR002182">
    <property type="entry name" value="NB-ARC"/>
</dbReference>
<dbReference type="InterPro" id="IPR000157">
    <property type="entry name" value="TIR_dom"/>
</dbReference>
<evidence type="ECO:0000313" key="9">
    <source>
        <dbReference type="Proteomes" id="UP000818029"/>
    </source>
</evidence>
<evidence type="ECO:0000313" key="10">
    <source>
        <dbReference type="RefSeq" id="XP_040935932.1"/>
    </source>
</evidence>
<dbReference type="Pfam" id="PF23282">
    <property type="entry name" value="WHD_ROQ1"/>
    <property type="match status" value="1"/>
</dbReference>
<dbReference type="Gene3D" id="3.40.50.10140">
    <property type="entry name" value="Toll/interleukin-1 receptor homology (TIR) domain"/>
    <property type="match status" value="1"/>
</dbReference>
<keyword evidence="9" id="KW-1185">Reference proteome</keyword>
<dbReference type="InterPro" id="IPR035897">
    <property type="entry name" value="Toll_tir_struct_dom_sf"/>
</dbReference>
<dbReference type="Pfam" id="PF00931">
    <property type="entry name" value="NB-ARC"/>
    <property type="match status" value="1"/>
</dbReference>